<dbReference type="AlphaFoldDB" id="L2GHG1"/>
<gene>
    <name evidence="1" type="ORF">CGGC5_15372</name>
</gene>
<reference evidence="1" key="1">
    <citation type="submission" date="2012-08" db="EMBL/GenBank/DDBJ databases">
        <title>Genome analysis of Colletotrichum orbiculare and Colletotrichum fructicola.</title>
        <authorList>
            <person name="Gan P.H.P."/>
            <person name="Ikeda K."/>
            <person name="Irieda H."/>
            <person name="Narusaka M."/>
            <person name="O'Connell R.J."/>
            <person name="Narusaka Y."/>
            <person name="Takano Y."/>
            <person name="Kubo Y."/>
            <person name="Shirasu K."/>
        </authorList>
    </citation>
    <scope>NUCLEOTIDE SEQUENCE</scope>
    <source>
        <strain evidence="1">Nara gc5</strain>
    </source>
</reference>
<sequence length="138" mass="15791">MFRSYRARGGGKGAQCHACRFPLTLCWRTVYREQMDEWYGNEQEALEREDILYKEVQCVWVKAVQRFVTACMIVGGIGAGTGVSTLGAMVLEVMGWSDWSGLLSNGPEHIRGWLEEMDEVDGLWCPRLLRLFWLLAHC</sequence>
<organism evidence="1">
    <name type="scientific">Colletotrichum fructicola (strain Nara gc5)</name>
    <name type="common">Anthracnose fungus</name>
    <name type="synonym">Colletotrichum gloeosporioides (strain Nara gc5)</name>
    <dbReference type="NCBI Taxonomy" id="1213859"/>
    <lineage>
        <taxon>Eukaryota</taxon>
        <taxon>Fungi</taxon>
        <taxon>Dikarya</taxon>
        <taxon>Ascomycota</taxon>
        <taxon>Pezizomycotina</taxon>
        <taxon>Sordariomycetes</taxon>
        <taxon>Hypocreomycetidae</taxon>
        <taxon>Glomerellales</taxon>
        <taxon>Glomerellaceae</taxon>
        <taxon>Colletotrichum</taxon>
        <taxon>Colletotrichum gloeosporioides species complex</taxon>
    </lineage>
</organism>
<protein>
    <submittedName>
        <fullName evidence="1">Uncharacterized protein</fullName>
    </submittedName>
</protein>
<evidence type="ECO:0000313" key="1">
    <source>
        <dbReference type="EMBL" id="ELA37825.1"/>
    </source>
</evidence>
<dbReference type="HOGENOM" id="CLU_118670_0_0_1"/>
<proteinExistence type="predicted"/>
<name>L2GHG1_COLFN</name>
<dbReference type="EMBL" id="KB020309">
    <property type="protein sequence ID" value="ELA37825.1"/>
    <property type="molecule type" value="Genomic_DNA"/>
</dbReference>
<accession>L2GHG1</accession>